<evidence type="ECO:0000256" key="1">
    <source>
        <dbReference type="SAM" id="MobiDB-lite"/>
    </source>
</evidence>
<dbReference type="Proteomes" id="UP000186922">
    <property type="component" value="Unassembled WGS sequence"/>
</dbReference>
<feature type="compositionally biased region" description="Basic and acidic residues" evidence="1">
    <location>
        <begin position="346"/>
        <end position="368"/>
    </location>
</feature>
<dbReference type="AlphaFoldDB" id="A0A1D1W8E5"/>
<gene>
    <name evidence="2" type="primary">RvY_19145-1</name>
    <name evidence="2" type="synonym">RvY_19145.1</name>
    <name evidence="2" type="ORF">RvY_19145</name>
</gene>
<organism evidence="2 3">
    <name type="scientific">Ramazzottius varieornatus</name>
    <name type="common">Water bear</name>
    <name type="synonym">Tardigrade</name>
    <dbReference type="NCBI Taxonomy" id="947166"/>
    <lineage>
        <taxon>Eukaryota</taxon>
        <taxon>Metazoa</taxon>
        <taxon>Ecdysozoa</taxon>
        <taxon>Tardigrada</taxon>
        <taxon>Eutardigrada</taxon>
        <taxon>Parachela</taxon>
        <taxon>Hypsibioidea</taxon>
        <taxon>Ramazzottiidae</taxon>
        <taxon>Ramazzottius</taxon>
    </lineage>
</organism>
<protein>
    <submittedName>
        <fullName evidence="2">Uncharacterized protein</fullName>
    </submittedName>
</protein>
<reference evidence="2 3" key="1">
    <citation type="journal article" date="2016" name="Nat. Commun.">
        <title>Extremotolerant tardigrade genome and improved radiotolerance of human cultured cells by tardigrade-unique protein.</title>
        <authorList>
            <person name="Hashimoto T."/>
            <person name="Horikawa D.D."/>
            <person name="Saito Y."/>
            <person name="Kuwahara H."/>
            <person name="Kozuka-Hata H."/>
            <person name="Shin-I T."/>
            <person name="Minakuchi Y."/>
            <person name="Ohishi K."/>
            <person name="Motoyama A."/>
            <person name="Aizu T."/>
            <person name="Enomoto A."/>
            <person name="Kondo K."/>
            <person name="Tanaka S."/>
            <person name="Hara Y."/>
            <person name="Koshikawa S."/>
            <person name="Sagara H."/>
            <person name="Miura T."/>
            <person name="Yokobori S."/>
            <person name="Miyagawa K."/>
            <person name="Suzuki Y."/>
            <person name="Kubo T."/>
            <person name="Oyama M."/>
            <person name="Kohara Y."/>
            <person name="Fujiyama A."/>
            <person name="Arakawa K."/>
            <person name="Katayama T."/>
            <person name="Toyoda A."/>
            <person name="Kunieda T."/>
        </authorList>
    </citation>
    <scope>NUCLEOTIDE SEQUENCE [LARGE SCALE GENOMIC DNA]</scope>
    <source>
        <strain evidence="2 3">YOKOZUNA-1</strain>
    </source>
</reference>
<evidence type="ECO:0000313" key="3">
    <source>
        <dbReference type="Proteomes" id="UP000186922"/>
    </source>
</evidence>
<name>A0A1D1W8E5_RAMVA</name>
<accession>A0A1D1W8E5</accession>
<evidence type="ECO:0000313" key="2">
    <source>
        <dbReference type="EMBL" id="GAV09641.1"/>
    </source>
</evidence>
<sequence length="374" mass="43142">MPARKNIAKEEKRRTDQRNLYTYVLGITKADISGLPRLDITIPASFPTAWVRSMDQDQKDELLQVMHDHHDQYMYVNYHLMVTRHYLAELITKQTSVLTKIHTEARKKLKLDAISSADLQCLSAMLKPVKPIAAYGTLLTAEHVVQSSDTIHRMAANTTEAVPEKLVENITKFMGRSAFYMNLNINRDWKLESGLAKERYRAERVLLDLSVLEEEIRRRMRAARGIQRAYAVTLAYAMARDPRGSFERFRTDLERATRSLLHTLMHLLTQIIRIMQRGIQTPSLFKTPDPQLPIPDPYEYSSFCAQENRVPSTPLSAKKVNQLRRLLVRLLVNKHWPSDAVILGVEPREGDSDGSHDERDWEAYKTEENLSDTE</sequence>
<keyword evidence="3" id="KW-1185">Reference proteome</keyword>
<proteinExistence type="predicted"/>
<dbReference type="EMBL" id="BDGG01000024">
    <property type="protein sequence ID" value="GAV09641.1"/>
    <property type="molecule type" value="Genomic_DNA"/>
</dbReference>
<feature type="region of interest" description="Disordered" evidence="1">
    <location>
        <begin position="345"/>
        <end position="374"/>
    </location>
</feature>
<comment type="caution">
    <text evidence="2">The sequence shown here is derived from an EMBL/GenBank/DDBJ whole genome shotgun (WGS) entry which is preliminary data.</text>
</comment>